<gene>
    <name evidence="1" type="ORF">LCGC14_0374790</name>
</gene>
<comment type="caution">
    <text evidence="1">The sequence shown here is derived from an EMBL/GenBank/DDBJ whole genome shotgun (WGS) entry which is preliminary data.</text>
</comment>
<reference evidence="1" key="1">
    <citation type="journal article" date="2015" name="Nature">
        <title>Complex archaea that bridge the gap between prokaryotes and eukaryotes.</title>
        <authorList>
            <person name="Spang A."/>
            <person name="Saw J.H."/>
            <person name="Jorgensen S.L."/>
            <person name="Zaremba-Niedzwiedzka K."/>
            <person name="Martijn J."/>
            <person name="Lind A.E."/>
            <person name="van Eijk R."/>
            <person name="Schleper C."/>
            <person name="Guy L."/>
            <person name="Ettema T.J."/>
        </authorList>
    </citation>
    <scope>NUCLEOTIDE SEQUENCE</scope>
</reference>
<accession>A0A0F9TA57</accession>
<proteinExistence type="predicted"/>
<organism evidence="1">
    <name type="scientific">marine sediment metagenome</name>
    <dbReference type="NCBI Taxonomy" id="412755"/>
    <lineage>
        <taxon>unclassified sequences</taxon>
        <taxon>metagenomes</taxon>
        <taxon>ecological metagenomes</taxon>
    </lineage>
</organism>
<dbReference type="AlphaFoldDB" id="A0A0F9TA57"/>
<protein>
    <submittedName>
        <fullName evidence="1">Uncharacterized protein</fullName>
    </submittedName>
</protein>
<evidence type="ECO:0000313" key="1">
    <source>
        <dbReference type="EMBL" id="KKN76089.1"/>
    </source>
</evidence>
<dbReference type="EMBL" id="LAZR01000300">
    <property type="protein sequence ID" value="KKN76089.1"/>
    <property type="molecule type" value="Genomic_DNA"/>
</dbReference>
<sequence>MIENRIKATNECIHCKHRKEDEHGNLYCGAEGADADLILCVTRDKYFNS</sequence>
<name>A0A0F9TA57_9ZZZZ</name>